<proteinExistence type="predicted"/>
<evidence type="ECO:0000256" key="1">
    <source>
        <dbReference type="SAM" id="SignalP"/>
    </source>
</evidence>
<dbReference type="AlphaFoldDB" id="A0A1T5MKK4"/>
<dbReference type="Pfam" id="PF12771">
    <property type="entry name" value="SusD-like_2"/>
    <property type="match status" value="1"/>
</dbReference>
<dbReference type="RefSeq" id="WP_079690175.1">
    <property type="nucleotide sequence ID" value="NZ_FUZU01000005.1"/>
</dbReference>
<protein>
    <submittedName>
        <fullName evidence="2">Starch-binding associating with outer membrane</fullName>
    </submittedName>
</protein>
<gene>
    <name evidence="2" type="ORF">SAMN05660236_5680</name>
</gene>
<feature type="chain" id="PRO_5012459574" evidence="1">
    <location>
        <begin position="22"/>
        <end position="521"/>
    </location>
</feature>
<dbReference type="Proteomes" id="UP000190961">
    <property type="component" value="Unassembled WGS sequence"/>
</dbReference>
<dbReference type="SUPFAM" id="SSF48452">
    <property type="entry name" value="TPR-like"/>
    <property type="match status" value="1"/>
</dbReference>
<feature type="signal peptide" evidence="1">
    <location>
        <begin position="1"/>
        <end position="21"/>
    </location>
</feature>
<accession>A0A1T5MKK4</accession>
<dbReference type="InterPro" id="IPR041662">
    <property type="entry name" value="SusD-like_2"/>
</dbReference>
<dbReference type="OrthoDB" id="614457at2"/>
<reference evidence="2 3" key="1">
    <citation type="submission" date="2017-02" db="EMBL/GenBank/DDBJ databases">
        <authorList>
            <person name="Peterson S.W."/>
        </authorList>
    </citation>
    <scope>NUCLEOTIDE SEQUENCE [LARGE SCALE GENOMIC DNA]</scope>
    <source>
        <strain evidence="2 3">DSM 25262</strain>
    </source>
</reference>
<keyword evidence="1" id="KW-0732">Signal</keyword>
<dbReference type="PROSITE" id="PS51257">
    <property type="entry name" value="PROKAR_LIPOPROTEIN"/>
    <property type="match status" value="1"/>
</dbReference>
<dbReference type="EMBL" id="FUZU01000005">
    <property type="protein sequence ID" value="SKC88752.1"/>
    <property type="molecule type" value="Genomic_DNA"/>
</dbReference>
<evidence type="ECO:0000313" key="2">
    <source>
        <dbReference type="EMBL" id="SKC88752.1"/>
    </source>
</evidence>
<keyword evidence="3" id="KW-1185">Reference proteome</keyword>
<evidence type="ECO:0000313" key="3">
    <source>
        <dbReference type="Proteomes" id="UP000190961"/>
    </source>
</evidence>
<sequence>MKKKFIYYILSAVAVITTACGDDYLDVNTNPNQAVSATPETVLTNALNVTAARLVHNEIGAFWVGQWSPSGSVSGFTPEKTYDIQTTFRTGVWTGPYNNLEDYKYVEEAAVKEGKQAIAGIARVMKAFNFQIIVDAYNNAPYSEALEGTTSIRPAYDNGSAIYDSLIRDINVAITYLSVPVSTTNPSAGSADIYFNGDNDLWIKFANTLKLRMLLRLTNVSDKQALIASEMAKLGQSNTVFLDSGENVSANPGYLKTAGKENPWYEAYGYSASDSRSGSHDFYCWSNFFVSFLSDTQDSVRIKLLTYPVGTGADKKIIGVPFGEGNDTYLYSKISGFGPAFLPTDNTVKSATLYKNDQIVMSSAESFFLQAEAVQRGLLTSNLSAQQLYEKGVAQSFYTLASLADTTALKSSWPSNVNVKKGLKKYLSSGISNVDWSASSNKVEAIITQKWIALANYGGFEAWTEYRRTGIPNVPLSTRAQGSQYPARLLYPLSEYSNNAENASAQGDINQFTSKIFWDAQ</sequence>
<dbReference type="Gene3D" id="1.25.40.390">
    <property type="match status" value="1"/>
</dbReference>
<organism evidence="2 3">
    <name type="scientific">Ohtaekwangia koreensis</name>
    <dbReference type="NCBI Taxonomy" id="688867"/>
    <lineage>
        <taxon>Bacteria</taxon>
        <taxon>Pseudomonadati</taxon>
        <taxon>Bacteroidota</taxon>
        <taxon>Cytophagia</taxon>
        <taxon>Cytophagales</taxon>
        <taxon>Fulvivirgaceae</taxon>
        <taxon>Ohtaekwangia</taxon>
    </lineage>
</organism>
<dbReference type="STRING" id="688867.SAMN05660236_5680"/>
<dbReference type="InterPro" id="IPR011990">
    <property type="entry name" value="TPR-like_helical_dom_sf"/>
</dbReference>
<name>A0A1T5MKK4_9BACT</name>